<evidence type="ECO:0000259" key="4">
    <source>
        <dbReference type="PROSITE" id="PS50076"/>
    </source>
</evidence>
<dbReference type="PROSITE" id="PS50076">
    <property type="entry name" value="DNAJ_2"/>
    <property type="match status" value="1"/>
</dbReference>
<dbReference type="InterPro" id="IPR002939">
    <property type="entry name" value="DnaJ_C"/>
</dbReference>
<dbReference type="Proteomes" id="UP001159042">
    <property type="component" value="Unassembled WGS sequence"/>
</dbReference>
<dbReference type="Pfam" id="PF00226">
    <property type="entry name" value="DnaJ"/>
    <property type="match status" value="1"/>
</dbReference>
<dbReference type="CDD" id="cd06257">
    <property type="entry name" value="DnaJ"/>
    <property type="match status" value="1"/>
</dbReference>
<evidence type="ECO:0000256" key="1">
    <source>
        <dbReference type="ARBA" id="ARBA00022729"/>
    </source>
</evidence>
<dbReference type="CDD" id="cd10747">
    <property type="entry name" value="DnaJ_C"/>
    <property type="match status" value="1"/>
</dbReference>
<dbReference type="PANTHER" id="PTHR44298">
    <property type="entry name" value="DNAJ HOMOLOG SUBFAMILY B MEMBER 11"/>
    <property type="match status" value="1"/>
</dbReference>
<accession>A0AAV8W3P1</accession>
<dbReference type="InterPro" id="IPR018253">
    <property type="entry name" value="DnaJ_domain_CS"/>
</dbReference>
<dbReference type="SUPFAM" id="SSF46565">
    <property type="entry name" value="Chaperone J-domain"/>
    <property type="match status" value="1"/>
</dbReference>
<dbReference type="GO" id="GO:0006457">
    <property type="term" value="P:protein folding"/>
    <property type="evidence" value="ECO:0007669"/>
    <property type="project" value="InterPro"/>
</dbReference>
<dbReference type="Pfam" id="PF01556">
    <property type="entry name" value="DnaJ_C"/>
    <property type="match status" value="1"/>
</dbReference>
<keyword evidence="2" id="KW-0325">Glycoprotein</keyword>
<name>A0AAV8W3P1_9CUCU</name>
<keyword evidence="6" id="KW-1185">Reference proteome</keyword>
<sequence>MNANFVYVFILLNLTSLTLVLAGRDFYRILGVSKSASLHEIKKAYRRLAKELHPDKNQDDPDASQKFQDLGAAYEVLSDDEKRQKYDRCGEDCLQKEGMMDGGMDPFASFFGDFGFNFGGSEQRHETPKGADLIMDVFVTLEDLYTGTFIEITRNKPVMKAAKGTRKCNCRQEMITKSLGPGRFQMIQQTVCDECPNVKLVNEERVLEMEVEQGMVDGQETKFTAEGEPHIDGDPGDLILKIKTQPHAVFERKGDDLYTNITITLQDALTGFSLEIPHLDGHMVSVSRDKITWPGARIRKKGEGMPNYDNNNLHGTLYITFDVEFPKQELTQEDKEAIKRILNQSSNNKIYNGLRGY</sequence>
<dbReference type="Gene3D" id="2.60.260.20">
    <property type="entry name" value="Urease metallochaperone UreE, N-terminal domain"/>
    <property type="match status" value="2"/>
</dbReference>
<dbReference type="SMART" id="SM00271">
    <property type="entry name" value="DnaJ"/>
    <property type="match status" value="1"/>
</dbReference>
<reference evidence="5 6" key="1">
    <citation type="journal article" date="2023" name="Insect Mol. Biol.">
        <title>Genome sequencing provides insights into the evolution of gene families encoding plant cell wall-degrading enzymes in longhorned beetles.</title>
        <authorList>
            <person name="Shin N.R."/>
            <person name="Okamura Y."/>
            <person name="Kirsch R."/>
            <person name="Pauchet Y."/>
        </authorList>
    </citation>
    <scope>NUCLEOTIDE SEQUENCE [LARGE SCALE GENOMIC DNA]</scope>
    <source>
        <strain evidence="5">EAD_L_NR</strain>
    </source>
</reference>
<comment type="caution">
    <text evidence="5">The sequence shown here is derived from an EMBL/GenBank/DDBJ whole genome shotgun (WGS) entry which is preliminary data.</text>
</comment>
<dbReference type="GO" id="GO:0051082">
    <property type="term" value="F:unfolded protein binding"/>
    <property type="evidence" value="ECO:0007669"/>
    <property type="project" value="InterPro"/>
</dbReference>
<dbReference type="PRINTS" id="PR00625">
    <property type="entry name" value="JDOMAIN"/>
</dbReference>
<feature type="domain" description="J" evidence="4">
    <location>
        <begin position="25"/>
        <end position="90"/>
    </location>
</feature>
<dbReference type="AlphaFoldDB" id="A0AAV8W3P1"/>
<dbReference type="InterPro" id="IPR008971">
    <property type="entry name" value="HSP40/DnaJ_pept-bd"/>
</dbReference>
<proteinExistence type="predicted"/>
<dbReference type="PROSITE" id="PS00636">
    <property type="entry name" value="DNAJ_1"/>
    <property type="match status" value="1"/>
</dbReference>
<protein>
    <recommendedName>
        <fullName evidence="4">J domain-containing protein</fullName>
    </recommendedName>
</protein>
<gene>
    <name evidence="5" type="ORF">NQ315_015892</name>
</gene>
<evidence type="ECO:0000313" key="6">
    <source>
        <dbReference type="Proteomes" id="UP001159042"/>
    </source>
</evidence>
<dbReference type="InterPro" id="IPR036869">
    <property type="entry name" value="J_dom_sf"/>
</dbReference>
<dbReference type="SUPFAM" id="SSF49493">
    <property type="entry name" value="HSP40/DnaJ peptide-binding domain"/>
    <property type="match status" value="2"/>
</dbReference>
<dbReference type="Gene3D" id="1.10.287.110">
    <property type="entry name" value="DnaJ domain"/>
    <property type="match status" value="1"/>
</dbReference>
<dbReference type="GO" id="GO:0005783">
    <property type="term" value="C:endoplasmic reticulum"/>
    <property type="evidence" value="ECO:0007669"/>
    <property type="project" value="TreeGrafter"/>
</dbReference>
<dbReference type="FunFam" id="2.60.260.20:FF:000013">
    <property type="entry name" value="DnaJ subfamily B member 11"/>
    <property type="match status" value="1"/>
</dbReference>
<evidence type="ECO:0000256" key="2">
    <source>
        <dbReference type="ARBA" id="ARBA00023180"/>
    </source>
</evidence>
<dbReference type="FunFam" id="1.10.287.110:FF:000040">
    <property type="entry name" value="dnaJ homolog subfamily B member 11"/>
    <property type="match status" value="1"/>
</dbReference>
<dbReference type="InterPro" id="IPR051736">
    <property type="entry name" value="DnaJ-B11-like"/>
</dbReference>
<evidence type="ECO:0000313" key="5">
    <source>
        <dbReference type="EMBL" id="KAJ8921094.1"/>
    </source>
</evidence>
<feature type="signal peptide" evidence="3">
    <location>
        <begin position="1"/>
        <end position="22"/>
    </location>
</feature>
<dbReference type="PANTHER" id="PTHR44298:SF1">
    <property type="entry name" value="DNAJ HOMOLOG SUBFAMILY B MEMBER 11"/>
    <property type="match status" value="1"/>
</dbReference>
<evidence type="ECO:0000256" key="3">
    <source>
        <dbReference type="SAM" id="SignalP"/>
    </source>
</evidence>
<dbReference type="InterPro" id="IPR001623">
    <property type="entry name" value="DnaJ_domain"/>
</dbReference>
<dbReference type="GO" id="GO:0051787">
    <property type="term" value="F:misfolded protein binding"/>
    <property type="evidence" value="ECO:0007669"/>
    <property type="project" value="TreeGrafter"/>
</dbReference>
<feature type="chain" id="PRO_5043911331" description="J domain-containing protein" evidence="3">
    <location>
        <begin position="23"/>
        <end position="357"/>
    </location>
</feature>
<organism evidence="5 6">
    <name type="scientific">Exocentrus adspersus</name>
    <dbReference type="NCBI Taxonomy" id="1586481"/>
    <lineage>
        <taxon>Eukaryota</taxon>
        <taxon>Metazoa</taxon>
        <taxon>Ecdysozoa</taxon>
        <taxon>Arthropoda</taxon>
        <taxon>Hexapoda</taxon>
        <taxon>Insecta</taxon>
        <taxon>Pterygota</taxon>
        <taxon>Neoptera</taxon>
        <taxon>Endopterygota</taxon>
        <taxon>Coleoptera</taxon>
        <taxon>Polyphaga</taxon>
        <taxon>Cucujiformia</taxon>
        <taxon>Chrysomeloidea</taxon>
        <taxon>Cerambycidae</taxon>
        <taxon>Lamiinae</taxon>
        <taxon>Acanthocinini</taxon>
        <taxon>Exocentrus</taxon>
    </lineage>
</organism>
<dbReference type="EMBL" id="JANEYG010000012">
    <property type="protein sequence ID" value="KAJ8921094.1"/>
    <property type="molecule type" value="Genomic_DNA"/>
</dbReference>
<keyword evidence="1 3" id="KW-0732">Signal</keyword>